<protein>
    <submittedName>
        <fullName evidence="1">Uncharacterized protein</fullName>
    </submittedName>
</protein>
<accession>A0A0F6YR80</accession>
<dbReference type="EMBL" id="KR054028">
    <property type="protein sequence ID" value="AKF13685.1"/>
    <property type="molecule type" value="Genomic_DNA"/>
</dbReference>
<reference evidence="1 2" key="1">
    <citation type="journal article" date="2016" name="Microb. Biotechnol.">
        <title>A novel bacteriophage cocktail reduces and disperses Pseudomonas aeruginosa biofilms under static and flow conditions.</title>
        <authorList>
            <person name="Alves D.R."/>
            <person name="Perez-Esteban P."/>
            <person name="Kot W."/>
            <person name="Bean J.E."/>
            <person name="Arnot T."/>
            <person name="Hansen L.H."/>
            <person name="Enright M.C."/>
            <person name="Jenkins A.T."/>
        </authorList>
    </citation>
    <scope>NUCLEOTIDE SEQUENCE [LARGE SCALE GENOMIC DNA]</scope>
</reference>
<proteinExistence type="predicted"/>
<organism evidence="1 2">
    <name type="scientific">Pseudomonas phage DL52</name>
    <dbReference type="NCBI Taxonomy" id="1640975"/>
    <lineage>
        <taxon>Viruses</taxon>
        <taxon>Duplodnaviria</taxon>
        <taxon>Heunggongvirae</taxon>
        <taxon>Uroviricota</taxon>
        <taxon>Caudoviricetes</taxon>
        <taxon>Lindbergviridae</taxon>
        <taxon>Pbunavirus</taxon>
        <taxon>Pbunavirus PB1</taxon>
    </lineage>
</organism>
<name>A0A0F6YR80_9CAUD</name>
<evidence type="ECO:0000313" key="2">
    <source>
        <dbReference type="Proteomes" id="UP000225419"/>
    </source>
</evidence>
<evidence type="ECO:0000313" key="1">
    <source>
        <dbReference type="EMBL" id="AKF13685.1"/>
    </source>
</evidence>
<dbReference type="Proteomes" id="UP000225419">
    <property type="component" value="Segment"/>
</dbReference>
<sequence length="61" mass="6888">MTKAEQLLKARLEDIANAAVRRERLDWATAYTFDDGSSIQCRKLSGRSAFARNGWRLGSID</sequence>